<evidence type="ECO:0000313" key="2">
    <source>
        <dbReference type="Proteomes" id="UP001176471"/>
    </source>
</evidence>
<accession>A0ABT8ZHF5</accession>
<protein>
    <recommendedName>
        <fullName evidence="3">Transposase</fullName>
    </recommendedName>
</protein>
<dbReference type="Proteomes" id="UP001176471">
    <property type="component" value="Unassembled WGS sequence"/>
</dbReference>
<keyword evidence="2" id="KW-1185">Reference proteome</keyword>
<dbReference type="RefSeq" id="WP_304534009.1">
    <property type="nucleotide sequence ID" value="NZ_JAUQOM010000001.1"/>
</dbReference>
<comment type="caution">
    <text evidence="1">The sequence shown here is derived from an EMBL/GenBank/DDBJ whole genome shotgun (WGS) entry which is preliminary data.</text>
</comment>
<organism evidence="1 2">
    <name type="scientific">Sphingobium cyanobacteriorum</name>
    <dbReference type="NCBI Taxonomy" id="3063954"/>
    <lineage>
        <taxon>Bacteria</taxon>
        <taxon>Pseudomonadati</taxon>
        <taxon>Pseudomonadota</taxon>
        <taxon>Alphaproteobacteria</taxon>
        <taxon>Sphingomonadales</taxon>
        <taxon>Sphingomonadaceae</taxon>
        <taxon>Sphingobium</taxon>
    </lineage>
</organism>
<evidence type="ECO:0008006" key="3">
    <source>
        <dbReference type="Google" id="ProtNLM"/>
    </source>
</evidence>
<proteinExistence type="predicted"/>
<dbReference type="EMBL" id="JAUQOM010000001">
    <property type="protein sequence ID" value="MDO7833454.1"/>
    <property type="molecule type" value="Genomic_DNA"/>
</dbReference>
<gene>
    <name evidence="1" type="ORF">Q4610_00175</name>
</gene>
<evidence type="ECO:0000313" key="1">
    <source>
        <dbReference type="EMBL" id="MDO7833454.1"/>
    </source>
</evidence>
<name>A0ABT8ZHF5_9SPHN</name>
<sequence>MIRRHAVGWLAVRNYHAVATPGTARTMSWKLRDNGVEIIRQLALDRPEQHRRGAKLSSM</sequence>
<reference evidence="1" key="1">
    <citation type="submission" date="2023-07" db="EMBL/GenBank/DDBJ databases">
        <title>Bacterial whole genome sequence for Sphingobium sp. HBC34.</title>
        <authorList>
            <person name="Le V."/>
            <person name="Ko S.-R."/>
            <person name="Ahn C.-Y."/>
            <person name="Oh H.-M."/>
        </authorList>
    </citation>
    <scope>NUCLEOTIDE SEQUENCE</scope>
    <source>
        <strain evidence="1">HBC34</strain>
    </source>
</reference>